<accession>A0ABQ2UYR9</accession>
<keyword evidence="2" id="KW-1185">Reference proteome</keyword>
<dbReference type="Pfam" id="PF05402">
    <property type="entry name" value="PqqD"/>
    <property type="match status" value="1"/>
</dbReference>
<dbReference type="EMBL" id="BMRP01000007">
    <property type="protein sequence ID" value="GGU59955.1"/>
    <property type="molecule type" value="Genomic_DNA"/>
</dbReference>
<reference evidence="2" key="1">
    <citation type="journal article" date="2019" name="Int. J. Syst. Evol. Microbiol.">
        <title>The Global Catalogue of Microorganisms (GCM) 10K type strain sequencing project: providing services to taxonomists for standard genome sequencing and annotation.</title>
        <authorList>
            <consortium name="The Broad Institute Genomics Platform"/>
            <consortium name="The Broad Institute Genome Sequencing Center for Infectious Disease"/>
            <person name="Wu L."/>
            <person name="Ma J."/>
        </authorList>
    </citation>
    <scope>NUCLEOTIDE SEQUENCE [LARGE SCALE GENOMIC DNA]</scope>
    <source>
        <strain evidence="2">JCM 3399</strain>
    </source>
</reference>
<gene>
    <name evidence="1" type="ORF">GCM10010211_26220</name>
</gene>
<sequence>MWQLRERAHPILTDQGGAILDEHTGRWTQLTPTAAAAVMLLLSCPTEQQAADRFAQRYGIGAEQAATDIRAVASNLMAKGLAHDGQSPARRRRWRWWR</sequence>
<dbReference type="Proteomes" id="UP000654471">
    <property type="component" value="Unassembled WGS sequence"/>
</dbReference>
<organism evidence="1 2">
    <name type="scientific">Streptomyces albospinus</name>
    <dbReference type="NCBI Taxonomy" id="285515"/>
    <lineage>
        <taxon>Bacteria</taxon>
        <taxon>Bacillati</taxon>
        <taxon>Actinomycetota</taxon>
        <taxon>Actinomycetes</taxon>
        <taxon>Kitasatosporales</taxon>
        <taxon>Streptomycetaceae</taxon>
        <taxon>Streptomyces</taxon>
    </lineage>
</organism>
<dbReference type="RefSeq" id="WP_189299532.1">
    <property type="nucleotide sequence ID" value="NZ_BMRP01000007.1"/>
</dbReference>
<dbReference type="InterPro" id="IPR008792">
    <property type="entry name" value="PQQD"/>
</dbReference>
<proteinExistence type="predicted"/>
<evidence type="ECO:0000313" key="2">
    <source>
        <dbReference type="Proteomes" id="UP000654471"/>
    </source>
</evidence>
<protein>
    <recommendedName>
        <fullName evidence="3">Coenzyme PQQ synthesis protein D (PqqD)</fullName>
    </recommendedName>
</protein>
<comment type="caution">
    <text evidence="1">The sequence shown here is derived from an EMBL/GenBank/DDBJ whole genome shotgun (WGS) entry which is preliminary data.</text>
</comment>
<name>A0ABQ2UYR9_9ACTN</name>
<evidence type="ECO:0008006" key="3">
    <source>
        <dbReference type="Google" id="ProtNLM"/>
    </source>
</evidence>
<evidence type="ECO:0000313" key="1">
    <source>
        <dbReference type="EMBL" id="GGU59955.1"/>
    </source>
</evidence>